<name>A0A9Q3FY86_9BASI</name>
<dbReference type="PANTHER" id="PTHR46579">
    <property type="entry name" value="F5/8 TYPE C DOMAIN-CONTAINING PROTEIN-RELATED"/>
    <property type="match status" value="1"/>
</dbReference>
<dbReference type="EMBL" id="AVOT02051042">
    <property type="protein sequence ID" value="MBW0546080.1"/>
    <property type="molecule type" value="Genomic_DNA"/>
</dbReference>
<comment type="caution">
    <text evidence="1">The sequence shown here is derived from an EMBL/GenBank/DDBJ whole genome shotgun (WGS) entry which is preliminary data.</text>
</comment>
<dbReference type="PANTHER" id="PTHR46579:SF2">
    <property type="entry name" value="C2H2-TYPE DOMAIN-CONTAINING PROTEIN"/>
    <property type="match status" value="1"/>
</dbReference>
<accession>A0A9Q3FY86</accession>
<sequence>MAILDSYHDIGHKASRFLFPALKVLIEQLQKKKEKEFKEKKLKIPKDPSSVDQWLRFDPTLIIPKIHDFLSLHIEVQNNSEVIDIWQGEIWKNFKGNQESSFLRKPENLEISLYVYWFNAFGNSSHTSSTGAIMLACLNLPPEVRMKPEKNYIPAIIPGPKEPNGEQLNCLLRPLVEELKELWKGIHFFPTSNSNSGETICLAILTVIGDIVAIRKITGFISQSGSRFLSFCTIHKDHIEDIETDIWPSRKLCSHKGYVVSWLNFSTSTEQASFFKEKCVLYSILEDLPYWDATKMVYLDIMHNLFLGLVKDHAFFKLCIPESTWKHKKIIQKNWKCLRMIPQIVMILK</sequence>
<evidence type="ECO:0000313" key="2">
    <source>
        <dbReference type="Proteomes" id="UP000765509"/>
    </source>
</evidence>
<evidence type="ECO:0000313" key="1">
    <source>
        <dbReference type="EMBL" id="MBW0546080.1"/>
    </source>
</evidence>
<dbReference type="Proteomes" id="UP000765509">
    <property type="component" value="Unassembled WGS sequence"/>
</dbReference>
<dbReference type="AlphaFoldDB" id="A0A9Q3FY86"/>
<organism evidence="1 2">
    <name type="scientific">Austropuccinia psidii MF-1</name>
    <dbReference type="NCBI Taxonomy" id="1389203"/>
    <lineage>
        <taxon>Eukaryota</taxon>
        <taxon>Fungi</taxon>
        <taxon>Dikarya</taxon>
        <taxon>Basidiomycota</taxon>
        <taxon>Pucciniomycotina</taxon>
        <taxon>Pucciniomycetes</taxon>
        <taxon>Pucciniales</taxon>
        <taxon>Sphaerophragmiaceae</taxon>
        <taxon>Austropuccinia</taxon>
    </lineage>
</organism>
<keyword evidence="2" id="KW-1185">Reference proteome</keyword>
<dbReference type="InterPro" id="IPR004242">
    <property type="entry name" value="Transposase_21"/>
</dbReference>
<dbReference type="OrthoDB" id="2506909at2759"/>
<proteinExistence type="predicted"/>
<protein>
    <submittedName>
        <fullName evidence="1">Uncharacterized protein</fullName>
    </submittedName>
</protein>
<gene>
    <name evidence="1" type="ORF">O181_085795</name>
</gene>
<reference evidence="1" key="1">
    <citation type="submission" date="2021-03" db="EMBL/GenBank/DDBJ databases">
        <title>Draft genome sequence of rust myrtle Austropuccinia psidii MF-1, a brazilian biotype.</title>
        <authorList>
            <person name="Quecine M.C."/>
            <person name="Pachon D.M.R."/>
            <person name="Bonatelli M.L."/>
            <person name="Correr F.H."/>
            <person name="Franceschini L.M."/>
            <person name="Leite T.F."/>
            <person name="Margarido G.R.A."/>
            <person name="Almeida C.A."/>
            <person name="Ferrarezi J.A."/>
            <person name="Labate C.A."/>
        </authorList>
    </citation>
    <scope>NUCLEOTIDE SEQUENCE</scope>
    <source>
        <strain evidence="1">MF-1</strain>
    </source>
</reference>
<dbReference type="Pfam" id="PF02992">
    <property type="entry name" value="Transposase_21"/>
    <property type="match status" value="1"/>
</dbReference>